<organism evidence="1 2">
    <name type="scientific">Bacteroides xylanisolvens SD CC 1b</name>
    <dbReference type="NCBI Taxonomy" id="702447"/>
    <lineage>
        <taxon>Bacteria</taxon>
        <taxon>Pseudomonadati</taxon>
        <taxon>Bacteroidota</taxon>
        <taxon>Bacteroidia</taxon>
        <taxon>Bacteroidales</taxon>
        <taxon>Bacteroidaceae</taxon>
        <taxon>Bacteroides</taxon>
    </lineage>
</organism>
<accession>W6P4F1</accession>
<comment type="caution">
    <text evidence="1">The sequence shown here is derived from an EMBL/GenBank/DDBJ whole genome shotgun (WGS) entry which is preliminary data.</text>
</comment>
<dbReference type="Proteomes" id="UP000019380">
    <property type="component" value="Unassembled WGS sequence"/>
</dbReference>
<sequence>MREYFQYCSLVLISCEIRLYNEQLRYRKGLFYGEITK</sequence>
<dbReference type="AlphaFoldDB" id="W6P4F1"/>
<dbReference type="PROSITE" id="PS51257">
    <property type="entry name" value="PROKAR_LIPOPROTEIN"/>
    <property type="match status" value="1"/>
</dbReference>
<proteinExistence type="predicted"/>
<evidence type="ECO:0000313" key="1">
    <source>
        <dbReference type="EMBL" id="CDM04986.1"/>
    </source>
</evidence>
<protein>
    <submittedName>
        <fullName evidence="1">Uncharacterized protein</fullName>
    </submittedName>
</protein>
<dbReference type="EMBL" id="CBXG010000029">
    <property type="protein sequence ID" value="CDM04986.1"/>
    <property type="molecule type" value="Genomic_DNA"/>
</dbReference>
<gene>
    <name evidence="1" type="ORF">BN890_25720</name>
</gene>
<evidence type="ECO:0000313" key="2">
    <source>
        <dbReference type="Proteomes" id="UP000019380"/>
    </source>
</evidence>
<reference evidence="1 2" key="1">
    <citation type="submission" date="2013-12" db="EMBL/GenBank/DDBJ databases">
        <title>Improved hybrid genome assemblies of Bacteroides xylanisolvens SD CC 1b and Bacteroides xylanisolvens SD CC 2a using Illumina and 454 Sequencing.</title>
        <authorList>
            <person name="Ramaraj T."/>
            <person name="Sundararajan A."/>
            <person name="Mudge J."/>
            <person name="Schilkey F.D."/>
            <person name="Delvecchio V."/>
            <person name="Donlon M."/>
            <person name="Ziemer C."/>
        </authorList>
    </citation>
    <scope>NUCLEOTIDE SEQUENCE [LARGE SCALE GENOMIC DNA]</scope>
</reference>
<name>W6P4F1_9BACE</name>